<evidence type="ECO:0000313" key="1">
    <source>
        <dbReference type="EnsemblPlants" id="OPUNC04G02740.2"/>
    </source>
</evidence>
<accession>A0A0E0KMU2</accession>
<evidence type="ECO:0000313" key="2">
    <source>
        <dbReference type="Proteomes" id="UP000026962"/>
    </source>
</evidence>
<reference evidence="1" key="2">
    <citation type="submission" date="2018-05" db="EMBL/GenBank/DDBJ databases">
        <title>OpunRS2 (Oryza punctata Reference Sequence Version 2).</title>
        <authorList>
            <person name="Zhang J."/>
            <person name="Kudrna D."/>
            <person name="Lee S."/>
            <person name="Talag J."/>
            <person name="Welchert J."/>
            <person name="Wing R.A."/>
        </authorList>
    </citation>
    <scope>NUCLEOTIDE SEQUENCE [LARGE SCALE GENOMIC DNA]</scope>
</reference>
<dbReference type="HOGENOM" id="CLU_2531374_0_0_1"/>
<reference evidence="1" key="1">
    <citation type="submission" date="2015-04" db="UniProtKB">
        <authorList>
            <consortium name="EnsemblPlants"/>
        </authorList>
    </citation>
    <scope>IDENTIFICATION</scope>
</reference>
<sequence>MRNGCPAQRNYCDAVFLSVLSRHSKNPSIPTLWELAAAVGAIPEPSCHFRLLGTCHRPSSGPPELGTIVLSRRHRAQLSPSLAT</sequence>
<protein>
    <submittedName>
        <fullName evidence="1">Uncharacterized protein</fullName>
    </submittedName>
</protein>
<name>A0A0E0KMU2_ORYPU</name>
<proteinExistence type="predicted"/>
<dbReference type="Proteomes" id="UP000026962">
    <property type="component" value="Chromosome 4"/>
</dbReference>
<dbReference type="EnsemblPlants" id="OPUNC04G02740.2">
    <property type="protein sequence ID" value="OPUNC04G02740.2"/>
    <property type="gene ID" value="OPUNC04G02740"/>
</dbReference>
<dbReference type="Gramene" id="OPUNC04G02740.2">
    <property type="protein sequence ID" value="OPUNC04G02740.2"/>
    <property type="gene ID" value="OPUNC04G02740"/>
</dbReference>
<keyword evidence="2" id="KW-1185">Reference proteome</keyword>
<dbReference type="AlphaFoldDB" id="A0A0E0KMU2"/>
<organism evidence="1">
    <name type="scientific">Oryza punctata</name>
    <name type="common">Red rice</name>
    <dbReference type="NCBI Taxonomy" id="4537"/>
    <lineage>
        <taxon>Eukaryota</taxon>
        <taxon>Viridiplantae</taxon>
        <taxon>Streptophyta</taxon>
        <taxon>Embryophyta</taxon>
        <taxon>Tracheophyta</taxon>
        <taxon>Spermatophyta</taxon>
        <taxon>Magnoliopsida</taxon>
        <taxon>Liliopsida</taxon>
        <taxon>Poales</taxon>
        <taxon>Poaceae</taxon>
        <taxon>BOP clade</taxon>
        <taxon>Oryzoideae</taxon>
        <taxon>Oryzeae</taxon>
        <taxon>Oryzinae</taxon>
        <taxon>Oryza</taxon>
    </lineage>
</organism>